<dbReference type="PANTHER" id="PTHR46101:SF2">
    <property type="entry name" value="SERINE DECARBOXYLASE"/>
    <property type="match status" value="1"/>
</dbReference>
<dbReference type="EMBL" id="VCAU01000005">
    <property type="protein sequence ID" value="KAF9894008.1"/>
    <property type="molecule type" value="Genomic_DNA"/>
</dbReference>
<comment type="caution">
    <text evidence="3">The sequence shown here is derived from an EMBL/GenBank/DDBJ whole genome shotgun (WGS) entry which is preliminary data.</text>
</comment>
<protein>
    <recommendedName>
        <fullName evidence="5">Pyridoxal phosphate-dependent transferase</fullName>
    </recommendedName>
</protein>
<dbReference type="GO" id="GO:0016831">
    <property type="term" value="F:carboxy-lyase activity"/>
    <property type="evidence" value="ECO:0007669"/>
    <property type="project" value="UniProtKB-KW"/>
</dbReference>
<evidence type="ECO:0008006" key="5">
    <source>
        <dbReference type="Google" id="ProtNLM"/>
    </source>
</evidence>
<dbReference type="Gene3D" id="3.40.640.10">
    <property type="entry name" value="Type I PLP-dependent aspartate aminotransferase-like (Major domain)"/>
    <property type="match status" value="2"/>
</dbReference>
<keyword evidence="4" id="KW-1185">Reference proteome</keyword>
<comment type="similarity">
    <text evidence="1">Belongs to the group II decarboxylase family.</text>
</comment>
<keyword evidence="2" id="KW-0210">Decarboxylase</keyword>
<dbReference type="AlphaFoldDB" id="A0AAD4CX01"/>
<dbReference type="SUPFAM" id="SSF53383">
    <property type="entry name" value="PLP-dependent transferases"/>
    <property type="match status" value="2"/>
</dbReference>
<keyword evidence="2" id="KW-0456">Lyase</keyword>
<sequence length="1006" mass="111887">MAELQTQSIVRHETIALSLTANATERAGDREDEVDTSVPDIIHKAFRSGESGWMEEPVIQQWANAPLEILNEANQLYHAWRRQPPGPFCPYSDPLWMQTTAVLPEVGLPWHNNNVNSPEEVDPTWPFQFKLYEKRAVVAKGRRVGDADAFGYVTSWDEANHYGIRSLQHELRHQTPDHRPLLVGCRIEQEILQSAAQLFGLEILRISDGDWDAAATQTKRHTTNGQRPVIFAATMANSHGQADNFPAIRRFLSACPGLLHVDASRTFDYITSLPVAARKRCGIPRLVLRHMRVASAGEDDPYTNTTTTTTTTTVYASTIVAAGMNCRRRPPCLVLRPRTLGCAPAPMVEYVRGADDTLAGSRDSLGPLIVYLQELRFGVDGCRQIYDQCRRWRQIITETLVKHRVRVDVPSTSLDLVLSPEKVIPPAVQRRMGLVVVEGFPAKYLLTVQPSVTAGDMKSLVRATCGDNAFPDDLLSFFPSSKHEYPIPKDMVYGLQLTVSQWRAAAPSSGGFPLNQATYSALGPALGHFLSVSIPPKWASHQMHRMLTHQKRRFGVPEAQLDEFVGGFTNGGTMGNRVGLHTALQLYPSAYVYYSSASHYSVKKILRDNDAINGRWDEDHRPRYAEIEADALGRIKPDALVERVRLDRDYCRRPRDGKEHRIILVANIGTTFAGGRDDILAVRRKLRSIGADTSYILADGALDLGFSSEIVQLGPAGRLMGNAGAPVVQAVTLSHHKVFGVMVSGEVICHIPGSTGKPTLAAVAAPGDPRAVLEMWVIRQMYSAEDLARTQQYCLENAGLLRRLLRRLLRDAGMEIRFNAESPITMLEREVPPWLMHEFHLAPEGDWVHFITMPHVSPWAVRRFVESITCLDALFAAVFEYVRPRLEAALGVGDFNLVRVRCRDQRLLSRIVAMGKGVDQGDSECHHSVEEIKRRYIYGSMSFAAINASSQRPLAVFLANTSSSREVWPGPVIMGGDEPLCDMRSLRGIAQDAFGMMSKVVGFVKS</sequence>
<dbReference type="InterPro" id="IPR015424">
    <property type="entry name" value="PyrdxlP-dep_Trfase"/>
</dbReference>
<accession>A0AAD4CX01</accession>
<evidence type="ECO:0000256" key="2">
    <source>
        <dbReference type="ARBA" id="ARBA00022793"/>
    </source>
</evidence>
<evidence type="ECO:0000313" key="3">
    <source>
        <dbReference type="EMBL" id="KAF9894008.1"/>
    </source>
</evidence>
<dbReference type="Proteomes" id="UP001194746">
    <property type="component" value="Unassembled WGS sequence"/>
</dbReference>
<evidence type="ECO:0000313" key="4">
    <source>
        <dbReference type="Proteomes" id="UP001194746"/>
    </source>
</evidence>
<dbReference type="PANTHER" id="PTHR46101">
    <property type="match status" value="1"/>
</dbReference>
<reference evidence="3" key="1">
    <citation type="journal article" date="2019" name="Beilstein J. Org. Chem.">
        <title>Nanangenines: drimane sesquiterpenoids as the dominant metabolite cohort of a novel Australian fungus, Aspergillus nanangensis.</title>
        <authorList>
            <person name="Lacey H.J."/>
            <person name="Gilchrist C.L.M."/>
            <person name="Crombie A."/>
            <person name="Kalaitzis J.A."/>
            <person name="Vuong D."/>
            <person name="Rutledge P.J."/>
            <person name="Turner P."/>
            <person name="Pitt J.I."/>
            <person name="Lacey E."/>
            <person name="Chooi Y.H."/>
            <person name="Piggott A.M."/>
        </authorList>
    </citation>
    <scope>NUCLEOTIDE SEQUENCE</scope>
    <source>
        <strain evidence="3">MST-FP2251</strain>
    </source>
</reference>
<reference evidence="3" key="2">
    <citation type="submission" date="2020-02" db="EMBL/GenBank/DDBJ databases">
        <authorList>
            <person name="Gilchrist C.L.M."/>
            <person name="Chooi Y.-H."/>
        </authorList>
    </citation>
    <scope>NUCLEOTIDE SEQUENCE</scope>
    <source>
        <strain evidence="3">MST-FP2251</strain>
    </source>
</reference>
<gene>
    <name evidence="3" type="ORF">FE257_008979</name>
</gene>
<dbReference type="InterPro" id="IPR015421">
    <property type="entry name" value="PyrdxlP-dep_Trfase_major"/>
</dbReference>
<dbReference type="InterPro" id="IPR051151">
    <property type="entry name" value="Group_II_Decarboxylase"/>
</dbReference>
<organism evidence="3 4">
    <name type="scientific">Aspergillus nanangensis</name>
    <dbReference type="NCBI Taxonomy" id="2582783"/>
    <lineage>
        <taxon>Eukaryota</taxon>
        <taxon>Fungi</taxon>
        <taxon>Dikarya</taxon>
        <taxon>Ascomycota</taxon>
        <taxon>Pezizomycotina</taxon>
        <taxon>Eurotiomycetes</taxon>
        <taxon>Eurotiomycetidae</taxon>
        <taxon>Eurotiales</taxon>
        <taxon>Aspergillaceae</taxon>
        <taxon>Aspergillus</taxon>
        <taxon>Aspergillus subgen. Circumdati</taxon>
    </lineage>
</organism>
<proteinExistence type="inferred from homology"/>
<evidence type="ECO:0000256" key="1">
    <source>
        <dbReference type="ARBA" id="ARBA00009533"/>
    </source>
</evidence>
<name>A0AAD4CX01_ASPNN</name>